<protein>
    <recommendedName>
        <fullName evidence="3">Tetratricopeptide repeat protein</fullName>
    </recommendedName>
</protein>
<dbReference type="InterPro" id="IPR011990">
    <property type="entry name" value="TPR-like_helical_dom_sf"/>
</dbReference>
<sequence length="740" mass="87459">MCLQKLHFFATFKLHQNLIQALEQYPPETPYLIQKAAKISRKINSENSQKQYSSSLYQSLSLLSTMLTKAQLETDKKIKLGLFEQIHEFFDLDKKKRKNLNQNQNQNLSNLNIQVDIPKEFFFLEFGKFLIQIGSKKQGVLNILKCLKKKIKKFQISHPQTLKIVDILTTVNENFSQFYKNQEYILQSILIKQKQMNDSNELLIKSYKNLGLYWWSKGCNRLFSQYQENALESYEQGINIIEQKQKFKIQMLELIHKIFYILALQQNYKDLNEYIEEIDSNIVYLFGQQSLEYTQYQIKKSEILILQERWDEALKIVKEIQNNNKNNYYIYSISKIKEAVIYSENNYSYKNYAEAHKCLTKALKLSEDNNNVQLMKEIYLKFSHFYQNKNNQKDLNYETAVDYIQKNIEISQTIEEQADRKFDLSKIYIEQQQYDQAQSLLKEVCEVYYQIYQDNHWKFEQVFDILAEILLELELYQPSLKKADQSLKLKIKNHGYHSIQVVEQYMNNANLQIKYIEKIKDQQNPSQIKLNPIVTNFDNPSLFSTSDKNKFSPTQASSPLQFSLVRTKEPNFDFSELRKTSNPNYTFNNNNNINNVNRSRTRLNSCETSNISNLKLQYLEKSTMNQKNQNICKILNQANNELLQGWNILFKLTNLDPKIKQQEINQILDIQKKLYQLENQLLVVNNNEHSNQKHQKCLTDLVSGEEVPVLPISQNPSVNRSRAKSKVFQNQGNDSTCIIF</sequence>
<proteinExistence type="predicted"/>
<name>A0A0V0QDK6_PSEPJ</name>
<dbReference type="SUPFAM" id="SSF48452">
    <property type="entry name" value="TPR-like"/>
    <property type="match status" value="1"/>
</dbReference>
<reference evidence="1 2" key="1">
    <citation type="journal article" date="2015" name="Sci. Rep.">
        <title>Genome of the facultative scuticociliatosis pathogen Pseudocohnilembus persalinus provides insight into its virulence through horizontal gene transfer.</title>
        <authorList>
            <person name="Xiong J."/>
            <person name="Wang G."/>
            <person name="Cheng J."/>
            <person name="Tian M."/>
            <person name="Pan X."/>
            <person name="Warren A."/>
            <person name="Jiang C."/>
            <person name="Yuan D."/>
            <person name="Miao W."/>
        </authorList>
    </citation>
    <scope>NUCLEOTIDE SEQUENCE [LARGE SCALE GENOMIC DNA]</scope>
    <source>
        <strain evidence="1">36N120E</strain>
    </source>
</reference>
<gene>
    <name evidence="1" type="ORF">PPERSA_10790</name>
</gene>
<dbReference type="InParanoid" id="A0A0V0QDK6"/>
<evidence type="ECO:0000313" key="2">
    <source>
        <dbReference type="Proteomes" id="UP000054937"/>
    </source>
</evidence>
<evidence type="ECO:0008006" key="3">
    <source>
        <dbReference type="Google" id="ProtNLM"/>
    </source>
</evidence>
<comment type="caution">
    <text evidence="1">The sequence shown here is derived from an EMBL/GenBank/DDBJ whole genome shotgun (WGS) entry which is preliminary data.</text>
</comment>
<dbReference type="EMBL" id="LDAU01000194">
    <property type="protein sequence ID" value="KRX00291.1"/>
    <property type="molecule type" value="Genomic_DNA"/>
</dbReference>
<evidence type="ECO:0000313" key="1">
    <source>
        <dbReference type="EMBL" id="KRX00291.1"/>
    </source>
</evidence>
<dbReference type="Gene3D" id="1.25.40.10">
    <property type="entry name" value="Tetratricopeptide repeat domain"/>
    <property type="match status" value="2"/>
</dbReference>
<organism evidence="1 2">
    <name type="scientific">Pseudocohnilembus persalinus</name>
    <name type="common">Ciliate</name>
    <dbReference type="NCBI Taxonomy" id="266149"/>
    <lineage>
        <taxon>Eukaryota</taxon>
        <taxon>Sar</taxon>
        <taxon>Alveolata</taxon>
        <taxon>Ciliophora</taxon>
        <taxon>Intramacronucleata</taxon>
        <taxon>Oligohymenophorea</taxon>
        <taxon>Scuticociliatia</taxon>
        <taxon>Philasterida</taxon>
        <taxon>Pseudocohnilembidae</taxon>
        <taxon>Pseudocohnilembus</taxon>
    </lineage>
</organism>
<dbReference type="Proteomes" id="UP000054937">
    <property type="component" value="Unassembled WGS sequence"/>
</dbReference>
<keyword evidence="2" id="KW-1185">Reference proteome</keyword>
<dbReference type="AlphaFoldDB" id="A0A0V0QDK6"/>
<accession>A0A0V0QDK6</accession>